<dbReference type="Pfam" id="PF00300">
    <property type="entry name" value="His_Phos_1"/>
    <property type="match status" value="1"/>
</dbReference>
<gene>
    <name evidence="1" type="ORF">ATO10_12734</name>
</gene>
<dbReference type="RefSeq" id="WP_035252185.1">
    <property type="nucleotide sequence ID" value="NZ_AQQY01000009.1"/>
</dbReference>
<organism evidence="1 2">
    <name type="scientific">Actibacterium atlanticum</name>
    <dbReference type="NCBI Taxonomy" id="1461693"/>
    <lineage>
        <taxon>Bacteria</taxon>
        <taxon>Pseudomonadati</taxon>
        <taxon>Pseudomonadota</taxon>
        <taxon>Alphaproteobacteria</taxon>
        <taxon>Rhodobacterales</taxon>
        <taxon>Roseobacteraceae</taxon>
        <taxon>Actibacterium</taxon>
    </lineage>
</organism>
<dbReference type="InterPro" id="IPR029033">
    <property type="entry name" value="His_PPase_superfam"/>
</dbReference>
<dbReference type="EMBL" id="AQQY01000009">
    <property type="protein sequence ID" value="KCV81269.1"/>
    <property type="molecule type" value="Genomic_DNA"/>
</dbReference>
<comment type="caution">
    <text evidence="1">The sequence shown here is derived from an EMBL/GenBank/DDBJ whole genome shotgun (WGS) entry which is preliminary data.</text>
</comment>
<dbReference type="AlphaFoldDB" id="A0A058ZI35"/>
<dbReference type="OrthoDB" id="8347407at2"/>
<keyword evidence="2" id="KW-1185">Reference proteome</keyword>
<evidence type="ECO:0000313" key="1">
    <source>
        <dbReference type="EMBL" id="KCV81269.1"/>
    </source>
</evidence>
<dbReference type="CDD" id="cd07067">
    <property type="entry name" value="HP_PGM_like"/>
    <property type="match status" value="1"/>
</dbReference>
<name>A0A058ZI35_9RHOB</name>
<dbReference type="STRING" id="1461693.ATO10_12734"/>
<dbReference type="Proteomes" id="UP000024836">
    <property type="component" value="Unassembled WGS sequence"/>
</dbReference>
<dbReference type="SUPFAM" id="SSF53254">
    <property type="entry name" value="Phosphoglycerate mutase-like"/>
    <property type="match status" value="1"/>
</dbReference>
<reference evidence="1 2" key="1">
    <citation type="submission" date="2013-04" db="EMBL/GenBank/DDBJ databases">
        <title>Shimia sp. 22II-S11-Z10 Genome Sequencing.</title>
        <authorList>
            <person name="Lai Q."/>
            <person name="Li G."/>
            <person name="Shao Z."/>
        </authorList>
    </citation>
    <scope>NUCLEOTIDE SEQUENCE [LARGE SCALE GENOMIC DNA]</scope>
    <source>
        <strain evidence="2">22II-S11-Z10</strain>
    </source>
</reference>
<sequence>MQAQPGAELTLIRHAPVQGDGRVYGRRDLPADCSNKAGFDALRAMLSRPERLIASPAQRCLQTSAQLWPGLTPETHADLWEQSFGAWEGLPFGDIPDIGPLSGELLAEHRPPEGESFADICARISPILNDIALRGPATIVAHAGTVRAALALAIGTVAPALSFDVKPLSVTRITLLPGGQFVIGGVNQCATAP</sequence>
<dbReference type="Gene3D" id="3.40.50.1240">
    <property type="entry name" value="Phosphoglycerate mutase-like"/>
    <property type="match status" value="1"/>
</dbReference>
<dbReference type="InterPro" id="IPR013078">
    <property type="entry name" value="His_Pase_superF_clade-1"/>
</dbReference>
<protein>
    <submittedName>
        <fullName evidence="1">Phosphoglycerate mutase</fullName>
    </submittedName>
</protein>
<evidence type="ECO:0000313" key="2">
    <source>
        <dbReference type="Proteomes" id="UP000024836"/>
    </source>
</evidence>
<dbReference type="PATRIC" id="fig|1461693.3.peg.2581"/>
<dbReference type="eggNOG" id="COG0406">
    <property type="taxonomic scope" value="Bacteria"/>
</dbReference>
<dbReference type="SMART" id="SM00855">
    <property type="entry name" value="PGAM"/>
    <property type="match status" value="1"/>
</dbReference>
<accession>A0A058ZI35</accession>
<proteinExistence type="predicted"/>